<keyword evidence="2" id="KW-1133">Transmembrane helix</keyword>
<evidence type="ECO:0000313" key="3">
    <source>
        <dbReference type="EMBL" id="SCL30598.1"/>
    </source>
</evidence>
<keyword evidence="4" id="KW-1185">Reference proteome</keyword>
<dbReference type="EMBL" id="FMHU01000002">
    <property type="protein sequence ID" value="SCL30598.1"/>
    <property type="molecule type" value="Genomic_DNA"/>
</dbReference>
<proteinExistence type="predicted"/>
<evidence type="ECO:0000256" key="2">
    <source>
        <dbReference type="SAM" id="Phobius"/>
    </source>
</evidence>
<accession>A0A1C6SMB6</accession>
<evidence type="ECO:0000256" key="1">
    <source>
        <dbReference type="SAM" id="MobiDB-lite"/>
    </source>
</evidence>
<feature type="transmembrane region" description="Helical" evidence="2">
    <location>
        <begin position="45"/>
        <end position="64"/>
    </location>
</feature>
<feature type="compositionally biased region" description="Low complexity" evidence="1">
    <location>
        <begin position="29"/>
        <end position="39"/>
    </location>
</feature>
<gene>
    <name evidence="3" type="ORF">GA0074694_5738</name>
</gene>
<sequence length="65" mass="6971">MRERPHDGPLPAAHPVPGARPPHPDGDRVPGPARPGRAPLTRRQYAYGVTVALLVLVLLVVGILR</sequence>
<dbReference type="AlphaFoldDB" id="A0A1C6SMB6"/>
<keyword evidence="2" id="KW-0472">Membrane</keyword>
<name>A0A1C6SMB6_9ACTN</name>
<keyword evidence="2" id="KW-0812">Transmembrane</keyword>
<dbReference type="RefSeq" id="WP_091462944.1">
    <property type="nucleotide sequence ID" value="NZ_FMHU01000002.1"/>
</dbReference>
<reference evidence="4" key="1">
    <citation type="submission" date="2016-06" db="EMBL/GenBank/DDBJ databases">
        <authorList>
            <person name="Varghese N."/>
        </authorList>
    </citation>
    <scope>NUCLEOTIDE SEQUENCE [LARGE SCALE GENOMIC DNA]</scope>
    <source>
        <strain evidence="4">DSM 46123</strain>
    </source>
</reference>
<feature type="compositionally biased region" description="Pro residues" evidence="1">
    <location>
        <begin position="12"/>
        <end position="21"/>
    </location>
</feature>
<dbReference type="Proteomes" id="UP000198906">
    <property type="component" value="Unassembled WGS sequence"/>
</dbReference>
<organism evidence="3 4">
    <name type="scientific">Micromonospora inyonensis</name>
    <dbReference type="NCBI Taxonomy" id="47866"/>
    <lineage>
        <taxon>Bacteria</taxon>
        <taxon>Bacillati</taxon>
        <taxon>Actinomycetota</taxon>
        <taxon>Actinomycetes</taxon>
        <taxon>Micromonosporales</taxon>
        <taxon>Micromonosporaceae</taxon>
        <taxon>Micromonospora</taxon>
    </lineage>
</organism>
<feature type="region of interest" description="Disordered" evidence="1">
    <location>
        <begin position="1"/>
        <end position="39"/>
    </location>
</feature>
<protein>
    <submittedName>
        <fullName evidence="3">Uncharacterized protein</fullName>
    </submittedName>
</protein>
<dbReference type="STRING" id="47866.GA0074694_5738"/>
<evidence type="ECO:0000313" key="4">
    <source>
        <dbReference type="Proteomes" id="UP000198906"/>
    </source>
</evidence>